<dbReference type="Pfam" id="PF00665">
    <property type="entry name" value="rve"/>
    <property type="match status" value="1"/>
</dbReference>
<evidence type="ECO:0000259" key="1">
    <source>
        <dbReference type="Pfam" id="PF00665"/>
    </source>
</evidence>
<dbReference type="PANTHER" id="PTHR46889">
    <property type="entry name" value="TRANSPOSASE INSF FOR INSERTION SEQUENCE IS3B-RELATED"/>
    <property type="match status" value="1"/>
</dbReference>
<evidence type="ECO:0000313" key="2">
    <source>
        <dbReference type="EMBL" id="BDA63858.1"/>
    </source>
</evidence>
<sequence length="57" mass="6414">MGDITYIRTWKGFVYLATVLDCATRKVVGYALADHMHTSLVCDAIDMAVRGLPYHPR</sequence>
<dbReference type="Proteomes" id="UP000824496">
    <property type="component" value="Chromosome"/>
</dbReference>
<dbReference type="SUPFAM" id="SSF53098">
    <property type="entry name" value="Ribonuclease H-like"/>
    <property type="match status" value="1"/>
</dbReference>
<organism evidence="2 3">
    <name type="scientific">Actinomyces capricornis</name>
    <dbReference type="NCBI Taxonomy" id="2755559"/>
    <lineage>
        <taxon>Bacteria</taxon>
        <taxon>Bacillati</taxon>
        <taxon>Actinomycetota</taxon>
        <taxon>Actinomycetes</taxon>
        <taxon>Actinomycetales</taxon>
        <taxon>Actinomycetaceae</taxon>
        <taxon>Actinomyces</taxon>
    </lineage>
</organism>
<dbReference type="EMBL" id="AP025017">
    <property type="protein sequence ID" value="BDA63858.1"/>
    <property type="molecule type" value="Genomic_DNA"/>
</dbReference>
<proteinExistence type="predicted"/>
<dbReference type="InterPro" id="IPR001584">
    <property type="entry name" value="Integrase_cat-core"/>
</dbReference>
<dbReference type="RefSeq" id="WP_223911147.1">
    <property type="nucleotide sequence ID" value="NZ_AP025017.1"/>
</dbReference>
<dbReference type="InterPro" id="IPR050900">
    <property type="entry name" value="Transposase_IS3/IS150/IS904"/>
</dbReference>
<protein>
    <recommendedName>
        <fullName evidence="1">Integrase catalytic domain-containing protein</fullName>
    </recommendedName>
</protein>
<feature type="domain" description="Integrase catalytic" evidence="1">
    <location>
        <begin position="2"/>
        <end position="52"/>
    </location>
</feature>
<dbReference type="InterPro" id="IPR036397">
    <property type="entry name" value="RNaseH_sf"/>
</dbReference>
<evidence type="ECO:0000313" key="3">
    <source>
        <dbReference type="Proteomes" id="UP000824496"/>
    </source>
</evidence>
<accession>A0ABN6K6C6</accession>
<dbReference type="PANTHER" id="PTHR46889:SF4">
    <property type="entry name" value="TRANSPOSASE INSO FOR INSERTION SEQUENCE ELEMENT IS911B-RELATED"/>
    <property type="match status" value="1"/>
</dbReference>
<dbReference type="InterPro" id="IPR012337">
    <property type="entry name" value="RNaseH-like_sf"/>
</dbReference>
<dbReference type="Gene3D" id="3.30.420.10">
    <property type="entry name" value="Ribonuclease H-like superfamily/Ribonuclease H"/>
    <property type="match status" value="1"/>
</dbReference>
<reference evidence="2 3" key="1">
    <citation type="submission" date="2021-08" db="EMBL/GenBank/DDBJ databases">
        <title>Whole genome sequence of novel Actinomyces species strain MAS-1.</title>
        <authorList>
            <person name="Saito M."/>
            <person name="Kuwahara N."/>
            <person name="Takizawa T."/>
            <person name="Gotouda H."/>
            <person name="Ochiai T."/>
        </authorList>
    </citation>
    <scope>NUCLEOTIDE SEQUENCE [LARGE SCALE GENOMIC DNA]</scope>
    <source>
        <strain evidence="2 3">MAS-1</strain>
    </source>
</reference>
<keyword evidence="3" id="KW-1185">Reference proteome</keyword>
<gene>
    <name evidence="2" type="ORF">MANAM107_06920</name>
</gene>
<name>A0ABN6K6C6_9ACTO</name>